<comment type="caution">
    <text evidence="2">The sequence shown here is derived from an EMBL/GenBank/DDBJ whole genome shotgun (WGS) entry which is preliminary data.</text>
</comment>
<dbReference type="Pfam" id="PF00932">
    <property type="entry name" value="LTD"/>
    <property type="match status" value="1"/>
</dbReference>
<dbReference type="AlphaFoldDB" id="X0ZCV2"/>
<proteinExistence type="predicted"/>
<feature type="non-terminal residue" evidence="2">
    <location>
        <position position="1"/>
    </location>
</feature>
<feature type="non-terminal residue" evidence="2">
    <location>
        <position position="372"/>
    </location>
</feature>
<dbReference type="EMBL" id="BART01009356">
    <property type="protein sequence ID" value="GAG67094.1"/>
    <property type="molecule type" value="Genomic_DNA"/>
</dbReference>
<feature type="domain" description="LTD" evidence="1">
    <location>
        <begin position="186"/>
        <end position="303"/>
    </location>
</feature>
<evidence type="ECO:0000313" key="2">
    <source>
        <dbReference type="EMBL" id="GAG67094.1"/>
    </source>
</evidence>
<gene>
    <name evidence="2" type="ORF">S01H4_20756</name>
</gene>
<accession>X0ZCV2</accession>
<evidence type="ECO:0000259" key="1">
    <source>
        <dbReference type="Pfam" id="PF00932"/>
    </source>
</evidence>
<sequence length="372" mass="40977">WGAMEPKVTEMKELAFIAPDPDMYNWGDTGMPGGVGNGIDDYLDNWANSGGDGTRIPYTPVITAPPGYPINALTFQSSTFSDPQGGGAGQFQALKWRIGEVTDLANPTYDPADPRIYEMPAVWESEEITDFGTITITIPASVVRVGHTYRVRCRMQDDTNRWSHWSDYIQFVAGEPVSAYILENFRITEVMYNPADEPGYDNDEFEFIELKNTGPQTLDLTYVSFADGITFDFNDSDVTSLGPFDFVLVVRNQAAFESRYGTGLSDKIAGEYKDNEQNSLRNGGENVKLIDYWHGTIAEFEYNDGRGWPLVADGTGHSLVPLASALPGEPDGSLKYGGNWRASTYIGGSPGQDDIPIASVVINEVMAHTDYD</sequence>
<protein>
    <recommendedName>
        <fullName evidence="1">LTD domain-containing protein</fullName>
    </recommendedName>
</protein>
<name>X0ZCV2_9ZZZZ</name>
<reference evidence="2" key="1">
    <citation type="journal article" date="2014" name="Front. Microbiol.">
        <title>High frequency of phylogenetically diverse reductive dehalogenase-homologous genes in deep subseafloor sedimentary metagenomes.</title>
        <authorList>
            <person name="Kawai M."/>
            <person name="Futagami T."/>
            <person name="Toyoda A."/>
            <person name="Takaki Y."/>
            <person name="Nishi S."/>
            <person name="Hori S."/>
            <person name="Arai W."/>
            <person name="Tsubouchi T."/>
            <person name="Morono Y."/>
            <person name="Uchiyama I."/>
            <person name="Ito T."/>
            <person name="Fujiyama A."/>
            <person name="Inagaki F."/>
            <person name="Takami H."/>
        </authorList>
    </citation>
    <scope>NUCLEOTIDE SEQUENCE</scope>
    <source>
        <strain evidence="2">Expedition CK06-06</strain>
    </source>
</reference>
<organism evidence="2">
    <name type="scientific">marine sediment metagenome</name>
    <dbReference type="NCBI Taxonomy" id="412755"/>
    <lineage>
        <taxon>unclassified sequences</taxon>
        <taxon>metagenomes</taxon>
        <taxon>ecological metagenomes</taxon>
    </lineage>
</organism>
<dbReference type="InterPro" id="IPR001322">
    <property type="entry name" value="Lamin_tail_dom"/>
</dbReference>